<feature type="coiled-coil region" evidence="4">
    <location>
        <begin position="256"/>
        <end position="329"/>
    </location>
</feature>
<feature type="region of interest" description="Disordered" evidence="5">
    <location>
        <begin position="497"/>
        <end position="522"/>
    </location>
</feature>
<dbReference type="SUPFAM" id="SSF64593">
    <property type="entry name" value="Intermediate filament protein, coiled coil region"/>
    <property type="match status" value="2"/>
</dbReference>
<sequence>MASKAARAGVGGAKPVVAPAIPTEGALQTLADARATRSSEKRELVVLNDRFANYIEKVRSLQERNTKLTTQIRIQEAREETDIAELYETELTELRALVDQLTQEKAQLDAESASWQARTQEWQAKCETETATTEAMRTELATVKTEVDAATVERVGVENKLTTAQEEIEFLKRVYDEETRKVQYQLNQTVAIVKTEAPIITGPDLSETLREIRMQYEIIGRANREEAEAKYKLKFSELAQQRELDNEALVSARSELTNLKRMLQSIVTETEALKNKTGSLETNIAETEARRLKEIEEYKLAIGELEQQIEKMKLEMTQHTVEYQELMNIKMALDVEIAAYRKLLEGEELSSNDSLLIKDFDDTVGSIRINLERPPSEIRFLVDDASLKEFMSPITDWRSEADARIEQIRKRDVKLRINTPNAHDITVEVAQTRSHFAFGSVVHAKQMPSNSYYTDFFFNYFEWAVLANQLKWKQNERNEGQLTFDWADPTIALLESRGTDKNGVSSPSVLNMASPESTMFDQ</sequence>
<evidence type="ECO:0000256" key="2">
    <source>
        <dbReference type="ARBA" id="ARBA00023054"/>
    </source>
</evidence>
<reference evidence="7" key="1">
    <citation type="submission" date="2022-01" db="EMBL/GenBank/DDBJ databases">
        <authorList>
            <person name="Braso-Vives M."/>
        </authorList>
    </citation>
    <scope>NUCLEOTIDE SEQUENCE</scope>
</reference>
<feature type="coiled-coil region" evidence="4">
    <location>
        <begin position="154"/>
        <end position="181"/>
    </location>
</feature>
<evidence type="ECO:0000256" key="1">
    <source>
        <dbReference type="ARBA" id="ARBA00022754"/>
    </source>
</evidence>
<proteinExistence type="inferred from homology"/>
<evidence type="ECO:0000313" key="7">
    <source>
        <dbReference type="EMBL" id="CAH1253924.1"/>
    </source>
</evidence>
<protein>
    <submittedName>
        <fullName evidence="7">VIM protein</fullName>
    </submittedName>
</protein>
<organism evidence="7 8">
    <name type="scientific">Branchiostoma lanceolatum</name>
    <name type="common">Common lancelet</name>
    <name type="synonym">Amphioxus lanceolatum</name>
    <dbReference type="NCBI Taxonomy" id="7740"/>
    <lineage>
        <taxon>Eukaryota</taxon>
        <taxon>Metazoa</taxon>
        <taxon>Chordata</taxon>
        <taxon>Cephalochordata</taxon>
        <taxon>Leptocardii</taxon>
        <taxon>Amphioxiformes</taxon>
        <taxon>Branchiostomatidae</taxon>
        <taxon>Branchiostoma</taxon>
    </lineage>
</organism>
<dbReference type="Gene3D" id="1.20.5.1160">
    <property type="entry name" value="Vasodilator-stimulated phosphoprotein"/>
    <property type="match status" value="1"/>
</dbReference>
<dbReference type="InterPro" id="IPR039008">
    <property type="entry name" value="IF_rod_dom"/>
</dbReference>
<dbReference type="PANTHER" id="PTHR45652">
    <property type="entry name" value="GLIAL FIBRILLARY ACIDIC PROTEIN"/>
    <property type="match status" value="1"/>
</dbReference>
<evidence type="ECO:0000256" key="3">
    <source>
        <dbReference type="RuleBase" id="RU000685"/>
    </source>
</evidence>
<evidence type="ECO:0000259" key="6">
    <source>
        <dbReference type="PROSITE" id="PS51842"/>
    </source>
</evidence>
<dbReference type="PROSITE" id="PS51842">
    <property type="entry name" value="IF_ROD_2"/>
    <property type="match status" value="1"/>
</dbReference>
<feature type="compositionally biased region" description="Polar residues" evidence="5">
    <location>
        <begin position="502"/>
        <end position="522"/>
    </location>
</feature>
<evidence type="ECO:0000256" key="4">
    <source>
        <dbReference type="SAM" id="Coils"/>
    </source>
</evidence>
<dbReference type="OrthoDB" id="2441647at2759"/>
<dbReference type="Gene3D" id="1.20.5.170">
    <property type="match status" value="1"/>
</dbReference>
<dbReference type="InterPro" id="IPR017853">
    <property type="entry name" value="GH"/>
</dbReference>
<evidence type="ECO:0000313" key="8">
    <source>
        <dbReference type="Proteomes" id="UP000838412"/>
    </source>
</evidence>
<feature type="domain" description="IF rod" evidence="6">
    <location>
        <begin position="40"/>
        <end position="351"/>
    </location>
</feature>
<dbReference type="EMBL" id="OV696687">
    <property type="protein sequence ID" value="CAH1253924.1"/>
    <property type="molecule type" value="Genomic_DNA"/>
</dbReference>
<dbReference type="Gene3D" id="3.20.20.80">
    <property type="entry name" value="Glycosidases"/>
    <property type="match status" value="1"/>
</dbReference>
<name>A0A8J9ZJ29_BRALA</name>
<dbReference type="InterPro" id="IPR018039">
    <property type="entry name" value="IF_conserved"/>
</dbReference>
<dbReference type="Proteomes" id="UP000838412">
    <property type="component" value="Chromosome 2"/>
</dbReference>
<dbReference type="SMART" id="SM01391">
    <property type="entry name" value="Filament"/>
    <property type="match status" value="1"/>
</dbReference>
<dbReference type="PROSITE" id="PS00226">
    <property type="entry name" value="IF_ROD_1"/>
    <property type="match status" value="1"/>
</dbReference>
<dbReference type="FunFam" id="1.20.5.1160:FF:000001">
    <property type="entry name" value="Keratin type II"/>
    <property type="match status" value="1"/>
</dbReference>
<dbReference type="InterPro" id="IPR050405">
    <property type="entry name" value="Intermediate_filament"/>
</dbReference>
<dbReference type="GO" id="GO:0005200">
    <property type="term" value="F:structural constituent of cytoskeleton"/>
    <property type="evidence" value="ECO:0007669"/>
    <property type="project" value="TreeGrafter"/>
</dbReference>
<feature type="coiled-coil region" evidence="4">
    <location>
        <begin position="44"/>
        <end position="118"/>
    </location>
</feature>
<accession>A0A8J9ZJ29</accession>
<dbReference type="GO" id="GO:0045109">
    <property type="term" value="P:intermediate filament organization"/>
    <property type="evidence" value="ECO:0007669"/>
    <property type="project" value="TreeGrafter"/>
</dbReference>
<keyword evidence="1 3" id="KW-0403">Intermediate filament</keyword>
<dbReference type="AlphaFoldDB" id="A0A8J9ZJ29"/>
<dbReference type="Pfam" id="PF00038">
    <property type="entry name" value="Filament"/>
    <property type="match status" value="1"/>
</dbReference>
<keyword evidence="2 4" id="KW-0175">Coiled coil</keyword>
<dbReference type="GO" id="GO:0005882">
    <property type="term" value="C:intermediate filament"/>
    <property type="evidence" value="ECO:0007669"/>
    <property type="project" value="UniProtKB-KW"/>
</dbReference>
<comment type="similarity">
    <text evidence="3">Belongs to the intermediate filament family.</text>
</comment>
<dbReference type="SUPFAM" id="SSF51445">
    <property type="entry name" value="(Trans)glycosidases"/>
    <property type="match status" value="1"/>
</dbReference>
<dbReference type="Gene3D" id="1.20.5.500">
    <property type="entry name" value="Single helix bin"/>
    <property type="match status" value="1"/>
</dbReference>
<dbReference type="PANTHER" id="PTHR45652:SF21">
    <property type="entry name" value="ZINC FINGER CCCH DOMAIN-CONTAINING PROTEIN 13-LIKE ISOFORM X1"/>
    <property type="match status" value="1"/>
</dbReference>
<keyword evidence="8" id="KW-1185">Reference proteome</keyword>
<gene>
    <name evidence="7" type="primary">VIM</name>
    <name evidence="7" type="ORF">BLAG_LOCUS13520</name>
</gene>
<evidence type="ECO:0000256" key="5">
    <source>
        <dbReference type="SAM" id="MobiDB-lite"/>
    </source>
</evidence>
<dbReference type="GO" id="GO:0005737">
    <property type="term" value="C:cytoplasm"/>
    <property type="evidence" value="ECO:0007669"/>
    <property type="project" value="TreeGrafter"/>
</dbReference>